<gene>
    <name evidence="2" type="ORF">SS50377_18553</name>
    <name evidence="3" type="ORF">SS50377_22253</name>
</gene>
<evidence type="ECO:0000313" key="4">
    <source>
        <dbReference type="Proteomes" id="UP000018208"/>
    </source>
</evidence>
<protein>
    <submittedName>
        <fullName evidence="3">Transcription factor, CAP family protein</fullName>
    </submittedName>
</protein>
<dbReference type="EMBL" id="KI546166">
    <property type="protein sequence ID" value="EST42254.1"/>
    <property type="molecule type" value="Genomic_DNA"/>
</dbReference>
<dbReference type="VEuPathDB" id="GiardiaDB:SS50377_22253"/>
<keyword evidence="4" id="KW-1185">Reference proteome</keyword>
<dbReference type="PROSITE" id="PS50042">
    <property type="entry name" value="CNMP_BINDING_3"/>
    <property type="match status" value="1"/>
</dbReference>
<dbReference type="InterPro" id="IPR000595">
    <property type="entry name" value="cNMP-bd_dom"/>
</dbReference>
<dbReference type="InterPro" id="IPR014710">
    <property type="entry name" value="RmlC-like_jellyroll"/>
</dbReference>
<organism evidence="2">
    <name type="scientific">Spironucleus salmonicida</name>
    <dbReference type="NCBI Taxonomy" id="348837"/>
    <lineage>
        <taxon>Eukaryota</taxon>
        <taxon>Metamonada</taxon>
        <taxon>Diplomonadida</taxon>
        <taxon>Hexamitidae</taxon>
        <taxon>Hexamitinae</taxon>
        <taxon>Spironucleus</taxon>
    </lineage>
</organism>
<evidence type="ECO:0000313" key="3">
    <source>
        <dbReference type="EMBL" id="KAH0574638.1"/>
    </source>
</evidence>
<dbReference type="InterPro" id="IPR018490">
    <property type="entry name" value="cNMP-bd_dom_sf"/>
</dbReference>
<name>V6LNE8_9EUKA</name>
<evidence type="ECO:0000313" key="2">
    <source>
        <dbReference type="EMBL" id="EST42254.1"/>
    </source>
</evidence>
<dbReference type="Proteomes" id="UP000018208">
    <property type="component" value="Unassembled WGS sequence"/>
</dbReference>
<evidence type="ECO:0000259" key="1">
    <source>
        <dbReference type="PROSITE" id="PS50042"/>
    </source>
</evidence>
<accession>V6LNE8</accession>
<dbReference type="AlphaFoldDB" id="V6LNE8"/>
<feature type="domain" description="Cyclic nucleotide-binding" evidence="1">
    <location>
        <begin position="107"/>
        <end position="154"/>
    </location>
</feature>
<reference evidence="2 3" key="1">
    <citation type="journal article" date="2014" name="PLoS Genet.">
        <title>The Genome of Spironucleus salmonicida Highlights a Fish Pathogen Adapted to Fluctuating Environments.</title>
        <authorList>
            <person name="Xu F."/>
            <person name="Jerlstrom-Hultqvist J."/>
            <person name="Einarsson E."/>
            <person name="Astvaldsson A."/>
            <person name="Svard S.G."/>
            <person name="Andersson J.O."/>
        </authorList>
    </citation>
    <scope>NUCLEOTIDE SEQUENCE</scope>
    <source>
        <strain evidence="3">ATCC 50377</strain>
    </source>
</reference>
<proteinExistence type="predicted"/>
<reference evidence="3" key="2">
    <citation type="submission" date="2020-12" db="EMBL/GenBank/DDBJ databases">
        <title>New Spironucleus salmonicida genome in near-complete chromosomes.</title>
        <authorList>
            <person name="Xu F."/>
            <person name="Kurt Z."/>
            <person name="Jimenez-Gonzalez A."/>
            <person name="Astvaldsson A."/>
            <person name="Andersson J.O."/>
            <person name="Svard S.G."/>
        </authorList>
    </citation>
    <scope>NUCLEOTIDE SEQUENCE</scope>
    <source>
        <strain evidence="3">ATCC 50377</strain>
    </source>
</reference>
<dbReference type="SUPFAM" id="SSF51206">
    <property type="entry name" value="cAMP-binding domain-like"/>
    <property type="match status" value="2"/>
</dbReference>
<dbReference type="Gene3D" id="2.60.120.10">
    <property type="entry name" value="Jelly Rolls"/>
    <property type="match status" value="2"/>
</dbReference>
<sequence>MSDEEIPIIDLNTVDKKAPTQQSLSEQIKKALLADAHAQRSHRELDKYLSDQKMFPVITQMIESLQDLPDNPFNVMAQRLRNFKATENDSNNVLGKTPEQILQKDSFFSCLNQEIQKQVLSSLEIVTYEPNQVIANKNSSADKAYIITKGSFFVNNIQVTAGHVACQYSLLQQETVHPYEIIAGPLGAETQYLTKENSIKFIYENQLQTLSQGAGYFHQYVKKYFISLTDEEIDLLSQLAQYCSFSPGEYIAKQTQLLNSIYVVLEVFDREKVDEFVSLTTSNKIQELEKHKRDIKENHVLEGMIIGAQGVLIGKEERRDFWCQGVVECLRIDADELKKRNELYVKLGKSLAVE</sequence>
<dbReference type="EMBL" id="AUWU02000003">
    <property type="protein sequence ID" value="KAH0574638.1"/>
    <property type="molecule type" value="Genomic_DNA"/>
</dbReference>